<dbReference type="Proteomes" id="UP000030745">
    <property type="component" value="Unassembled WGS sequence"/>
</dbReference>
<name>A0A067D1I7_SAPPC</name>
<reference evidence="3 4" key="1">
    <citation type="journal article" date="2013" name="PLoS Genet.">
        <title>Distinctive expansion of potential virulence genes in the genome of the oomycete fish pathogen Saprolegnia parasitica.</title>
        <authorList>
            <person name="Jiang R.H."/>
            <person name="de Bruijn I."/>
            <person name="Haas B.J."/>
            <person name="Belmonte R."/>
            <person name="Lobach L."/>
            <person name="Christie J."/>
            <person name="van den Ackerveken G."/>
            <person name="Bottin A."/>
            <person name="Bulone V."/>
            <person name="Diaz-Moreno S.M."/>
            <person name="Dumas B."/>
            <person name="Fan L."/>
            <person name="Gaulin E."/>
            <person name="Govers F."/>
            <person name="Grenville-Briggs L.J."/>
            <person name="Horner N.R."/>
            <person name="Levin J.Z."/>
            <person name="Mammella M."/>
            <person name="Meijer H.J."/>
            <person name="Morris P."/>
            <person name="Nusbaum C."/>
            <person name="Oome S."/>
            <person name="Phillips A.J."/>
            <person name="van Rooyen D."/>
            <person name="Rzeszutek E."/>
            <person name="Saraiva M."/>
            <person name="Secombes C.J."/>
            <person name="Seidl M.F."/>
            <person name="Snel B."/>
            <person name="Stassen J.H."/>
            <person name="Sykes S."/>
            <person name="Tripathy S."/>
            <person name="van den Berg H."/>
            <person name="Vega-Arreguin J.C."/>
            <person name="Wawra S."/>
            <person name="Young S.K."/>
            <person name="Zeng Q."/>
            <person name="Dieguez-Uribeondo J."/>
            <person name="Russ C."/>
            <person name="Tyler B.M."/>
            <person name="van West P."/>
        </authorList>
    </citation>
    <scope>NUCLEOTIDE SEQUENCE [LARGE SCALE GENOMIC DNA]</scope>
    <source>
        <strain evidence="3 4">CBS 223.65</strain>
    </source>
</reference>
<keyword evidence="1" id="KW-0175">Coiled coil</keyword>
<dbReference type="VEuPathDB" id="FungiDB:SPRG_02588"/>
<proteinExistence type="predicted"/>
<keyword evidence="4" id="KW-1185">Reference proteome</keyword>
<dbReference type="OrthoDB" id="75202at2759"/>
<dbReference type="GeneID" id="24125136"/>
<dbReference type="STRING" id="695850.A0A067D1I7"/>
<dbReference type="RefSeq" id="XP_012196547.1">
    <property type="nucleotide sequence ID" value="XM_012341157.1"/>
</dbReference>
<dbReference type="EMBL" id="KK583194">
    <property type="protein sequence ID" value="KDO32897.1"/>
    <property type="molecule type" value="Genomic_DNA"/>
</dbReference>
<dbReference type="KEGG" id="spar:SPRG_02588"/>
<accession>A0A067D1I7</accession>
<protein>
    <submittedName>
        <fullName evidence="3">Uncharacterized protein</fullName>
    </submittedName>
</protein>
<dbReference type="OMA" id="HYYISHA"/>
<evidence type="ECO:0000313" key="3">
    <source>
        <dbReference type="EMBL" id="KDO32897.1"/>
    </source>
</evidence>
<evidence type="ECO:0000256" key="1">
    <source>
        <dbReference type="SAM" id="Coils"/>
    </source>
</evidence>
<evidence type="ECO:0000313" key="4">
    <source>
        <dbReference type="Proteomes" id="UP000030745"/>
    </source>
</evidence>
<feature type="region of interest" description="Disordered" evidence="2">
    <location>
        <begin position="1"/>
        <end position="21"/>
    </location>
</feature>
<evidence type="ECO:0000256" key="2">
    <source>
        <dbReference type="SAM" id="MobiDB-lite"/>
    </source>
</evidence>
<feature type="coiled-coil region" evidence="1">
    <location>
        <begin position="1564"/>
        <end position="1591"/>
    </location>
</feature>
<gene>
    <name evidence="3" type="ORF">SPRG_02588</name>
</gene>
<feature type="compositionally biased region" description="Polar residues" evidence="2">
    <location>
        <begin position="1"/>
        <end position="16"/>
    </location>
</feature>
<sequence length="2351" mass="263673">MATQAFGSTEMDTLSPDQLDALDPVSAGLPLPLRTRYSEEDFHVLSQIGSWLATQEVKAKTHAEAIKESHRKVQSVDGSSPDDVVTVQTHVTMPMPLVPSRANAVPPICRAWVLLQCRRSDCKRRHYYISHAEREAMTLWQEDLEANLDLTALKAIAARELLIEQARAIGAKAMSKYQANLVHETKKQVQKLVHALNALRLANVRVVEAIVAWRTHVQASGRLSMLHAATDNASSLGWSVSITVLTGKYLYRGSNAFLSKIKRYCRDADVHGEKETQVRYLGCYPTKVQAEAAYDSAVVSEARRLHTTVDHMPRKRYVFLSCGAHCAIESDVRHCSSARTVCVECRTRAQTKVEPWIPTYIWHNVNYLLKMGSDLGFLEAITPLRLYVGPSFPLDGNPFLIPTETPRDAQRFLELAVPTSAPNELLPTAVFTRHADNLVTWTHPETDATHVANPHHLVRLTSENIQMQYEVLDMPRLVEAQKVYLRELGRNNLDTSCDAATQDALRTPSTLPLDEDPTTRIVQALYWDRCAALRIEQVRPPRAYKLKNVWCRTDVGEWAGFRVRGKHIRHHAFESKLCETGKKNIQTRAAFVARLRSYMQQPLEALSRREMVDLLAEAEVMRGDLVHLEAENLRRFLAKYDAMTAAAWTLQLWWRRTLARWIARLRALALRTLAHARRQFEQTVTSVANVLYAAVVATATQRVMQRLRDGVVSTCLKLDGEHVIVTYHSMDHYDTTNDDVNHQRTPCSHCLRMAYHRSVQLQSFCFRQERSLCYCGKRREPERILVRAYNPATNDVYRLLIGNEQLRQLVRPHVDGNVRRACDLLSLPTDRILGYDLKAIGGRPRTSWDPIREAARAHQVASAVETLAASREAHAATTSTHYNAWRALHTDTLHRKKHAWNWYQKALAQVERSMDTLASATVHAKEAVAFSEKGRTTFAGEASWDPLENANNWRLLVAKRQSARDVVEKEAQFQAARTAWFHAEMNEASARALTAHAKERYDVVAAEAKRTRLLANDYRAMATAARLMLRATTRVLNALLTLRQYAPVPIRRTLLLLDGPVLQHYHGRPTALHAVVSRRRFAYNLLAARARMVRMDPIPYDARRQELWMLQVRMLAESTACDEGVLVTAYRPHDAKTVDTWVEWRFLHLLVDCPRFRDPDMPIFEAQHAIAASKTRHGNAMMQKRLVMTARAHILMALMRLNSFTAEIDVGRLAYFRLREVLHRRLLQSHWWHDVLAGRKRGRGDEVYRQAANIDGRRCHVLIFENYGDIRIQVYEPRRRNHWTLVVPLVSSIDALRASPEKLSHWLACVRTNKYSDAVFQPLLQHLTIHATNGLTFARPRAKIVWRGVRFVCNRYLLVTIRQDAWLGLRLSVGSENHADAPIRGETSIDAHGCRVLFPTMAPGADMYTKLADMVTLTPSSTHMSTDGDALAAAISAFNSWIETTTRWRNPLSPVDSGTARLWACLLDAKKLRQPLSSAATVVLTHEVPLHDKMRRCVYAADYILDASRDMQAKIEVWPRHGAMVLRLRRELFHEWEARQEGKQRAAMATEEARTHLSILHARRSDIQRTLRQYQRRLRDLQNDLVASTVAVASVLETQHRRQCTLLAMQYILTMAVHEVVGGDRAPKAYALRVGHNIEWLETPPYVSSCVYLKPTTTSYEPNTAATLATTAIVGAFSRPLQFFVYIYVTDASEVWRVDAYCKTIGVLLTHFISVAAFVHEVDYHLPALPPIEMNAKALSWLAQCSVAPPDASATMAELWTHLVGVRSERSFLSHTLQRLTALEDVLERALAVVDTALALTLDDIDQLADADVAPYFYMLCDPDALPTTTTTTTTTTTHTSSVVSEHTLSLHAMTEYGMLLHADISLGIEEVFADLWTPDVAASVLASPDVKAIPALHGTLFAASSGSNVNLRATTLANVVVYGPAIYTTTSHVFHDLVLATQWTSDTVKKKAVARRGAPWRAYASDRMRLARAAKPNQSHLPRPAVVIATLDDGGPPSTELLTLGQYAVSRKAFELLEGYARQVDGGAMSLHQHAVQRVLDAISVDAHGSGVLSTKPLDLARVYSGTLSVPLDQPSKRDNEGSPDDVITPSVVRLRVDVRVNNVAHPTALVVDAYDDDASSRAHDYRVTIGVDEMRVLVPRRPVHGDAWAALAVHCLAHLTLCQRNGRRCLAFLASTRSPPVTSIAPPTAMRVPHPFVAFLRPVAPFTQVDALAETMVLARLQKHTLSSVQARIAARQRSLALQSAKAALEWAGMEASDAESTADRGFLTLPTKSLHKLKTAYDKAMAKAVATDVGRARAFWRSLASTLHLPDDVLPAALTVGLPSFYVVAELWRQYLVTPPQATPEGAP</sequence>
<organism evidence="3 4">
    <name type="scientific">Saprolegnia parasitica (strain CBS 223.65)</name>
    <dbReference type="NCBI Taxonomy" id="695850"/>
    <lineage>
        <taxon>Eukaryota</taxon>
        <taxon>Sar</taxon>
        <taxon>Stramenopiles</taxon>
        <taxon>Oomycota</taxon>
        <taxon>Saprolegniomycetes</taxon>
        <taxon>Saprolegniales</taxon>
        <taxon>Saprolegniaceae</taxon>
        <taxon>Saprolegnia</taxon>
    </lineage>
</organism>